<dbReference type="RefSeq" id="WP_227259985.1">
    <property type="nucleotide sequence ID" value="NZ_BAAADU010000002.1"/>
</dbReference>
<dbReference type="Proteomes" id="UP001500194">
    <property type="component" value="Unassembled WGS sequence"/>
</dbReference>
<evidence type="ECO:0000256" key="6">
    <source>
        <dbReference type="ARBA" id="ARBA00022842"/>
    </source>
</evidence>
<dbReference type="PANTHER" id="PTHR33653">
    <property type="entry name" value="RIBONUCLEASE VAPC2"/>
    <property type="match status" value="1"/>
</dbReference>
<evidence type="ECO:0000256" key="1">
    <source>
        <dbReference type="ARBA" id="ARBA00001946"/>
    </source>
</evidence>
<feature type="domain" description="PIN" evidence="9">
    <location>
        <begin position="2"/>
        <end position="122"/>
    </location>
</feature>
<keyword evidence="6 8" id="KW-0460">Magnesium</keyword>
<dbReference type="InterPro" id="IPR050556">
    <property type="entry name" value="Type_II_TA_system_RNase"/>
</dbReference>
<keyword evidence="8" id="KW-0800">Toxin</keyword>
<dbReference type="EMBL" id="BAAADU010000002">
    <property type="protein sequence ID" value="GAA0656171.1"/>
    <property type="molecule type" value="Genomic_DNA"/>
</dbReference>
<comment type="similarity">
    <text evidence="7 8">Belongs to the PINc/VapC protein family.</text>
</comment>
<protein>
    <recommendedName>
        <fullName evidence="8">Ribonuclease VapC</fullName>
        <shortName evidence="8">RNase VapC</shortName>
        <ecNumber evidence="8">3.1.-.-</ecNumber>
    </recommendedName>
    <alternativeName>
        <fullName evidence="8">Putative toxin VapC</fullName>
    </alternativeName>
</protein>
<evidence type="ECO:0000313" key="11">
    <source>
        <dbReference type="Proteomes" id="UP001500194"/>
    </source>
</evidence>
<dbReference type="GO" id="GO:0090729">
    <property type="term" value="F:toxin activity"/>
    <property type="evidence" value="ECO:0007669"/>
    <property type="project" value="UniProtKB-KW"/>
</dbReference>
<comment type="function">
    <text evidence="8">Toxic component of a toxin-antitoxin (TA) system. An RNase.</text>
</comment>
<accession>A0AAV3T1X6</accession>
<dbReference type="CDD" id="cd18754">
    <property type="entry name" value="PIN_VapC4-5_FitB-like"/>
    <property type="match status" value="1"/>
</dbReference>
<proteinExistence type="inferred from homology"/>
<dbReference type="Gene3D" id="3.40.50.1010">
    <property type="entry name" value="5'-nuclease"/>
    <property type="match status" value="1"/>
</dbReference>
<dbReference type="InterPro" id="IPR002716">
    <property type="entry name" value="PIN_dom"/>
</dbReference>
<dbReference type="HAMAP" id="MF_00265">
    <property type="entry name" value="VapC_Nob1"/>
    <property type="match status" value="1"/>
</dbReference>
<keyword evidence="5 8" id="KW-0378">Hydrolase</keyword>
<reference evidence="10 11" key="1">
    <citation type="journal article" date="2019" name="Int. J. Syst. Evol. Microbiol.">
        <title>The Global Catalogue of Microorganisms (GCM) 10K type strain sequencing project: providing services to taxonomists for standard genome sequencing and annotation.</title>
        <authorList>
            <consortium name="The Broad Institute Genomics Platform"/>
            <consortium name="The Broad Institute Genome Sequencing Center for Infectious Disease"/>
            <person name="Wu L."/>
            <person name="Ma J."/>
        </authorList>
    </citation>
    <scope>NUCLEOTIDE SEQUENCE [LARGE SCALE GENOMIC DNA]</scope>
    <source>
        <strain evidence="10 11">JCM 16327</strain>
    </source>
</reference>
<evidence type="ECO:0000313" key="10">
    <source>
        <dbReference type="EMBL" id="GAA0656171.1"/>
    </source>
</evidence>
<dbReference type="AlphaFoldDB" id="A0AAV3T1X6"/>
<organism evidence="10 11">
    <name type="scientific">Salarchaeum japonicum</name>
    <dbReference type="NCBI Taxonomy" id="555573"/>
    <lineage>
        <taxon>Archaea</taxon>
        <taxon>Methanobacteriati</taxon>
        <taxon>Methanobacteriota</taxon>
        <taxon>Stenosarchaea group</taxon>
        <taxon>Halobacteria</taxon>
        <taxon>Halobacteriales</taxon>
        <taxon>Halobacteriaceae</taxon>
    </lineage>
</organism>
<keyword evidence="2 8" id="KW-1277">Toxin-antitoxin system</keyword>
<dbReference type="GO" id="GO:0016787">
    <property type="term" value="F:hydrolase activity"/>
    <property type="evidence" value="ECO:0007669"/>
    <property type="project" value="UniProtKB-KW"/>
</dbReference>
<dbReference type="SUPFAM" id="SSF88723">
    <property type="entry name" value="PIN domain-like"/>
    <property type="match status" value="1"/>
</dbReference>
<evidence type="ECO:0000256" key="8">
    <source>
        <dbReference type="HAMAP-Rule" id="MF_00265"/>
    </source>
</evidence>
<comment type="cofactor">
    <cofactor evidence="1 8">
        <name>Mg(2+)</name>
        <dbReference type="ChEBI" id="CHEBI:18420"/>
    </cofactor>
</comment>
<dbReference type="Pfam" id="PF01850">
    <property type="entry name" value="PIN"/>
    <property type="match status" value="1"/>
</dbReference>
<dbReference type="GeneID" id="68573306"/>
<dbReference type="PANTHER" id="PTHR33653:SF1">
    <property type="entry name" value="RIBONUCLEASE VAPC2"/>
    <property type="match status" value="1"/>
</dbReference>
<evidence type="ECO:0000256" key="3">
    <source>
        <dbReference type="ARBA" id="ARBA00022722"/>
    </source>
</evidence>
<keyword evidence="4 8" id="KW-0479">Metal-binding</keyword>
<feature type="binding site" evidence="8">
    <location>
        <position position="5"/>
    </location>
    <ligand>
        <name>Mg(2+)</name>
        <dbReference type="ChEBI" id="CHEBI:18420"/>
    </ligand>
</feature>
<feature type="binding site" evidence="8">
    <location>
        <position position="98"/>
    </location>
    <ligand>
        <name>Mg(2+)</name>
        <dbReference type="ChEBI" id="CHEBI:18420"/>
    </ligand>
</feature>
<sequence length="130" mass="14211">MVLLDTLFLIDLMNGDEDAVATARELENNLVQQRISAMTLFELHYGVARAIESEAERETVETVLASKPIHPADSVVMRKAGRLAGELQNDGTPVGDGDVIIAATADVVDEPVLTRNVTDFERLNVDVETY</sequence>
<dbReference type="EC" id="3.1.-.-" evidence="8"/>
<evidence type="ECO:0000259" key="9">
    <source>
        <dbReference type="Pfam" id="PF01850"/>
    </source>
</evidence>
<dbReference type="GO" id="GO:0004540">
    <property type="term" value="F:RNA nuclease activity"/>
    <property type="evidence" value="ECO:0007669"/>
    <property type="project" value="InterPro"/>
</dbReference>
<keyword evidence="11" id="KW-1185">Reference proteome</keyword>
<name>A0AAV3T1X6_9EURY</name>
<evidence type="ECO:0000256" key="5">
    <source>
        <dbReference type="ARBA" id="ARBA00022801"/>
    </source>
</evidence>
<dbReference type="GO" id="GO:0000287">
    <property type="term" value="F:magnesium ion binding"/>
    <property type="evidence" value="ECO:0007669"/>
    <property type="project" value="UniProtKB-UniRule"/>
</dbReference>
<gene>
    <name evidence="8" type="primary">vapC</name>
    <name evidence="10" type="ORF">GCM10009019_20110</name>
</gene>
<dbReference type="InterPro" id="IPR029060">
    <property type="entry name" value="PIN-like_dom_sf"/>
</dbReference>
<dbReference type="InterPro" id="IPR022907">
    <property type="entry name" value="VapC_family"/>
</dbReference>
<evidence type="ECO:0000256" key="4">
    <source>
        <dbReference type="ARBA" id="ARBA00022723"/>
    </source>
</evidence>
<evidence type="ECO:0000256" key="7">
    <source>
        <dbReference type="ARBA" id="ARBA00038093"/>
    </source>
</evidence>
<evidence type="ECO:0000256" key="2">
    <source>
        <dbReference type="ARBA" id="ARBA00022649"/>
    </source>
</evidence>
<comment type="caution">
    <text evidence="10">The sequence shown here is derived from an EMBL/GenBank/DDBJ whole genome shotgun (WGS) entry which is preliminary data.</text>
</comment>
<keyword evidence="3 8" id="KW-0540">Nuclease</keyword>